<evidence type="ECO:0000256" key="1">
    <source>
        <dbReference type="ARBA" id="ARBA00004935"/>
    </source>
</evidence>
<evidence type="ECO:0000256" key="3">
    <source>
        <dbReference type="ARBA" id="ARBA00023002"/>
    </source>
</evidence>
<dbReference type="EC" id="1.1.1.219" evidence="8"/>
<reference evidence="15" key="1">
    <citation type="journal article" date="2008" name="Nature">
        <title>Escape from adaptive conflict after duplication in an anthocyanin pathway gene.</title>
        <authorList>
            <person name="Des Marais D.L."/>
            <person name="Rausher M.D."/>
        </authorList>
    </citation>
    <scope>NUCLEOTIDE SEQUENCE</scope>
</reference>
<evidence type="ECO:0000313" key="15">
    <source>
        <dbReference type="EMBL" id="ABY25290.1"/>
    </source>
</evidence>
<proteinExistence type="evidence at transcript level"/>
<dbReference type="PANTHER" id="PTHR10366">
    <property type="entry name" value="NAD DEPENDENT EPIMERASE/DEHYDRATASE"/>
    <property type="match status" value="1"/>
</dbReference>
<name>A9YEW1_9ASTE</name>
<dbReference type="Pfam" id="PF01370">
    <property type="entry name" value="Epimerase"/>
    <property type="match status" value="1"/>
</dbReference>
<evidence type="ECO:0000256" key="11">
    <source>
        <dbReference type="ARBA" id="ARBA00042831"/>
    </source>
</evidence>
<organism evidence="15">
    <name type="scientific">Evolvulus glomeratus</name>
    <dbReference type="NCBI Taxonomy" id="197388"/>
    <lineage>
        <taxon>Eukaryota</taxon>
        <taxon>Viridiplantae</taxon>
        <taxon>Streptophyta</taxon>
        <taxon>Embryophyta</taxon>
        <taxon>Tracheophyta</taxon>
        <taxon>Spermatophyta</taxon>
        <taxon>Magnoliopsida</taxon>
        <taxon>eudicotyledons</taxon>
        <taxon>Gunneridae</taxon>
        <taxon>Pentapetalae</taxon>
        <taxon>asterids</taxon>
        <taxon>lamiids</taxon>
        <taxon>Solanales</taxon>
        <taxon>Convolvulaceae</taxon>
        <taxon>Cresseae</taxon>
        <taxon>Evolvulus</taxon>
    </lineage>
</organism>
<dbReference type="GO" id="GO:0045552">
    <property type="term" value="F:dihydroflavanol 4-reductase activity"/>
    <property type="evidence" value="ECO:0007669"/>
    <property type="project" value="UniProtKB-EC"/>
</dbReference>
<comment type="pathway">
    <text evidence="1">Pigment biosynthesis; anthocyanin biosynthesis.</text>
</comment>
<comment type="catalytic activity">
    <reaction evidence="12">
        <text>(2S)-flavan-4-ol + NADP(+) = (2S)-flavanone + NADPH + H(+)</text>
        <dbReference type="Rhea" id="RHEA:11228"/>
        <dbReference type="ChEBI" id="CHEBI:15378"/>
        <dbReference type="ChEBI" id="CHEBI:15605"/>
        <dbReference type="ChEBI" id="CHEBI:15606"/>
        <dbReference type="ChEBI" id="CHEBI:57783"/>
        <dbReference type="ChEBI" id="CHEBI:58349"/>
        <dbReference type="EC" id="1.1.1.234"/>
    </reaction>
</comment>
<comment type="function">
    <text evidence="6">Bifunctional enzyme involved in flavonoid metabolism.</text>
</comment>
<evidence type="ECO:0000256" key="10">
    <source>
        <dbReference type="ARBA" id="ARBA00042087"/>
    </source>
</evidence>
<evidence type="ECO:0000256" key="2">
    <source>
        <dbReference type="ARBA" id="ARBA00022857"/>
    </source>
</evidence>
<keyword evidence="3" id="KW-0560">Oxidoreductase</keyword>
<dbReference type="EMBL" id="EU189082">
    <property type="protein sequence ID" value="ABY25290.1"/>
    <property type="molecule type" value="mRNA"/>
</dbReference>
<dbReference type="InterPro" id="IPR050425">
    <property type="entry name" value="NAD(P)_dehydrat-like"/>
</dbReference>
<dbReference type="GO" id="GO:0009718">
    <property type="term" value="P:anthocyanin-containing compound biosynthetic process"/>
    <property type="evidence" value="ECO:0007669"/>
    <property type="project" value="TreeGrafter"/>
</dbReference>
<keyword evidence="4" id="KW-0284">Flavonoid biosynthesis</keyword>
<dbReference type="InterPro" id="IPR036291">
    <property type="entry name" value="NAD(P)-bd_dom_sf"/>
</dbReference>
<evidence type="ECO:0000256" key="6">
    <source>
        <dbReference type="ARBA" id="ARBA00037100"/>
    </source>
</evidence>
<dbReference type="SUPFAM" id="SSF51735">
    <property type="entry name" value="NAD(P)-binding Rossmann-fold domains"/>
    <property type="match status" value="1"/>
</dbReference>
<evidence type="ECO:0000256" key="4">
    <source>
        <dbReference type="ARBA" id="ARBA00023241"/>
    </source>
</evidence>
<feature type="domain" description="NAD-dependent epimerase/dehydratase" evidence="14">
    <location>
        <begin position="14"/>
        <end position="254"/>
    </location>
</feature>
<evidence type="ECO:0000256" key="7">
    <source>
        <dbReference type="ARBA" id="ARBA00039055"/>
    </source>
</evidence>
<sequence>MVGNDDQHNVVSKVCVTGATGFIGSWLVMRLLERDYIVHATVRDPGNMEKVKHLLELPKADKNLRLWRGVLEEEGSFDEAIEGCEGVFHVATPMDFDSEDPENEVIKPTVKGILGIIDSCAKSKSVKRIVFTSSAGTVDIQENQKSLYDETCWSDLDFIYAKKMTGWMYFASKILAEKEAWKSTKEKQIDFISIIPPVVVGPFITPTFPPSLITALSPIMGNESHCRHIKQGQFVHIDDLCEALMFLYEHPKAQGRFICSSHHTTIHDIAKMIRHNWPEYNVPNEFKGIEKDIEVVSFSSKKLLDMGFQFKYTLEDMYRGAIETSRNKGLLPYSIKDPAAYALKIRTIDN</sequence>
<comment type="catalytic activity">
    <reaction evidence="13">
        <text>a (2R,3S,4S)-leucoanthocyanidin + NADP(+) = a (2R,3R)-dihydroflavonol + NADPH + H(+)</text>
        <dbReference type="Rhea" id="RHEA:54444"/>
        <dbReference type="ChEBI" id="CHEBI:15378"/>
        <dbReference type="ChEBI" id="CHEBI:57783"/>
        <dbReference type="ChEBI" id="CHEBI:58349"/>
        <dbReference type="ChEBI" id="CHEBI:138176"/>
        <dbReference type="ChEBI" id="CHEBI:138188"/>
        <dbReference type="EC" id="1.1.1.219"/>
    </reaction>
</comment>
<protein>
    <recommendedName>
        <fullName evidence="9">Dihydroflavonol 4-reductase</fullName>
        <ecNumber evidence="8">1.1.1.219</ecNumber>
        <ecNumber evidence="7">1.1.1.234</ecNumber>
    </recommendedName>
    <alternativeName>
        <fullName evidence="11">Dihydrokaempferol 4-reductase</fullName>
    </alternativeName>
    <alternativeName>
        <fullName evidence="10">Flavanone 4-reductase</fullName>
    </alternativeName>
</protein>
<evidence type="ECO:0000259" key="14">
    <source>
        <dbReference type="Pfam" id="PF01370"/>
    </source>
</evidence>
<dbReference type="GO" id="GO:0047890">
    <property type="term" value="F:flavanone 4-reductase activity"/>
    <property type="evidence" value="ECO:0007669"/>
    <property type="project" value="UniProtKB-EC"/>
</dbReference>
<dbReference type="CDD" id="cd08958">
    <property type="entry name" value="FR_SDR_e"/>
    <property type="match status" value="1"/>
</dbReference>
<dbReference type="PANTHER" id="PTHR10366:SF564">
    <property type="entry name" value="STEROL-4-ALPHA-CARBOXYLATE 3-DEHYDROGENASE, DECARBOXYLATING"/>
    <property type="match status" value="1"/>
</dbReference>
<dbReference type="FunFam" id="3.40.50.720:FF:000085">
    <property type="entry name" value="Dihydroflavonol reductase"/>
    <property type="match status" value="1"/>
</dbReference>
<accession>A9YEW1</accession>
<evidence type="ECO:0000256" key="5">
    <source>
        <dbReference type="ARBA" id="ARBA00023445"/>
    </source>
</evidence>
<evidence type="ECO:0000256" key="13">
    <source>
        <dbReference type="ARBA" id="ARBA00049132"/>
    </source>
</evidence>
<dbReference type="AlphaFoldDB" id="A9YEW1"/>
<comment type="similarity">
    <text evidence="5">Belongs to the NAD(P)-dependent epimerase/dehydratase family. Dihydroflavonol-4-reductase subfamily.</text>
</comment>
<evidence type="ECO:0000256" key="9">
    <source>
        <dbReference type="ARBA" id="ARBA00039963"/>
    </source>
</evidence>
<evidence type="ECO:0000256" key="8">
    <source>
        <dbReference type="ARBA" id="ARBA00039057"/>
    </source>
</evidence>
<dbReference type="Gene3D" id="3.40.50.720">
    <property type="entry name" value="NAD(P)-binding Rossmann-like Domain"/>
    <property type="match status" value="1"/>
</dbReference>
<dbReference type="EC" id="1.1.1.234" evidence="7"/>
<dbReference type="InterPro" id="IPR001509">
    <property type="entry name" value="Epimerase_deHydtase"/>
</dbReference>
<evidence type="ECO:0000256" key="12">
    <source>
        <dbReference type="ARBA" id="ARBA00048870"/>
    </source>
</evidence>
<keyword evidence="2" id="KW-0521">NADP</keyword>